<dbReference type="PANTHER" id="PTHR37832">
    <property type="entry name" value="BLL2683 PROTEIN"/>
    <property type="match status" value="1"/>
</dbReference>
<evidence type="ECO:0000313" key="3">
    <source>
        <dbReference type="Proteomes" id="UP000466586"/>
    </source>
</evidence>
<dbReference type="SUPFAM" id="SSF54909">
    <property type="entry name" value="Dimeric alpha+beta barrel"/>
    <property type="match status" value="1"/>
</dbReference>
<keyword evidence="3" id="KW-1185">Reference proteome</keyword>
<dbReference type="AlphaFoldDB" id="A0A7K1YER0"/>
<accession>A0A7K1YER0</accession>
<dbReference type="Gene3D" id="3.30.70.100">
    <property type="match status" value="1"/>
</dbReference>
<proteinExistence type="predicted"/>
<comment type="caution">
    <text evidence="2">The sequence shown here is derived from an EMBL/GenBank/DDBJ whole genome shotgun (WGS) entry which is preliminary data.</text>
</comment>
<reference evidence="2 3" key="1">
    <citation type="submission" date="2019-11" db="EMBL/GenBank/DDBJ databases">
        <title>Pedobacter sp. HMF7647 Genome sequencing and assembly.</title>
        <authorList>
            <person name="Kang H."/>
            <person name="Kim H."/>
            <person name="Joh K."/>
        </authorList>
    </citation>
    <scope>NUCLEOTIDE SEQUENCE [LARGE SCALE GENOMIC DNA]</scope>
    <source>
        <strain evidence="2 3">HMF7647</strain>
    </source>
</reference>
<protein>
    <submittedName>
        <fullName evidence="2">Dabb family protein</fullName>
    </submittedName>
</protein>
<evidence type="ECO:0000313" key="2">
    <source>
        <dbReference type="EMBL" id="MXV52871.1"/>
    </source>
</evidence>
<dbReference type="Pfam" id="PF07876">
    <property type="entry name" value="Dabb"/>
    <property type="match status" value="1"/>
</dbReference>
<dbReference type="InterPro" id="IPR013097">
    <property type="entry name" value="Dabb"/>
</dbReference>
<dbReference type="PROSITE" id="PS51502">
    <property type="entry name" value="S_R_A_B_BARREL"/>
    <property type="match status" value="1"/>
</dbReference>
<dbReference type="EMBL" id="WVHT01000010">
    <property type="protein sequence ID" value="MXV52871.1"/>
    <property type="molecule type" value="Genomic_DNA"/>
</dbReference>
<dbReference type="InterPro" id="IPR011008">
    <property type="entry name" value="Dimeric_a/b-barrel"/>
</dbReference>
<evidence type="ECO:0000259" key="1">
    <source>
        <dbReference type="PROSITE" id="PS51502"/>
    </source>
</evidence>
<dbReference type="Proteomes" id="UP000466586">
    <property type="component" value="Unassembled WGS sequence"/>
</dbReference>
<dbReference type="PANTHER" id="PTHR37832:SF1">
    <property type="entry name" value="STRESS-RESPONSE A_B BARREL DOMAIN-CONTAINING PROTEIN"/>
    <property type="match status" value="1"/>
</dbReference>
<dbReference type="SMART" id="SM00886">
    <property type="entry name" value="Dabb"/>
    <property type="match status" value="1"/>
</dbReference>
<dbReference type="RefSeq" id="WP_160846047.1">
    <property type="nucleotide sequence ID" value="NZ_WVHT01000010.1"/>
</dbReference>
<organism evidence="2 3">
    <name type="scientific">Hufsiella arboris</name>
    <dbReference type="NCBI Taxonomy" id="2695275"/>
    <lineage>
        <taxon>Bacteria</taxon>
        <taxon>Pseudomonadati</taxon>
        <taxon>Bacteroidota</taxon>
        <taxon>Sphingobacteriia</taxon>
        <taxon>Sphingobacteriales</taxon>
        <taxon>Sphingobacteriaceae</taxon>
        <taxon>Hufsiella</taxon>
    </lineage>
</organism>
<sequence length="100" mass="11545">MIKHIVFWKLKEEAHGKDRTENAIAIKTMLEDLNGKIAGLVKLEVGLDFVQSPDSAHVALYSEFESREALDFYQQHPLHKAVMPYIAEARDERFVVDYEI</sequence>
<gene>
    <name evidence="2" type="ORF">GS399_18005</name>
</gene>
<name>A0A7K1YER0_9SPHI</name>
<feature type="domain" description="Stress-response A/B barrel" evidence="1">
    <location>
        <begin position="2"/>
        <end position="98"/>
    </location>
</feature>